<evidence type="ECO:0000313" key="1">
    <source>
        <dbReference type="EMBL" id="ELZ41008.1"/>
    </source>
</evidence>
<dbReference type="AlphaFoldDB" id="M0E1W6"/>
<protein>
    <submittedName>
        <fullName evidence="1">Uncharacterized protein</fullName>
    </submittedName>
</protein>
<dbReference type="Proteomes" id="UP000011514">
    <property type="component" value="Unassembled WGS sequence"/>
</dbReference>
<evidence type="ECO:0000313" key="2">
    <source>
        <dbReference type="Proteomes" id="UP000011514"/>
    </source>
</evidence>
<proteinExistence type="predicted"/>
<organism evidence="1 2">
    <name type="scientific">Halorubrum saccharovorum DSM 1137</name>
    <dbReference type="NCBI Taxonomy" id="1227484"/>
    <lineage>
        <taxon>Archaea</taxon>
        <taxon>Methanobacteriati</taxon>
        <taxon>Methanobacteriota</taxon>
        <taxon>Stenosarchaea group</taxon>
        <taxon>Halobacteria</taxon>
        <taxon>Halobacteriales</taxon>
        <taxon>Haloferacaceae</taxon>
        <taxon>Halorubrum</taxon>
    </lineage>
</organism>
<accession>M0E1W6</accession>
<dbReference type="EMBL" id="AOJE01000021">
    <property type="protein sequence ID" value="ELZ41008.1"/>
    <property type="molecule type" value="Genomic_DNA"/>
</dbReference>
<gene>
    <name evidence="1" type="ORF">C471_07490</name>
</gene>
<reference evidence="1 2" key="1">
    <citation type="journal article" date="2014" name="PLoS Genet.">
        <title>Phylogenetically driven sequencing of extremely halophilic archaea reveals strategies for static and dynamic osmo-response.</title>
        <authorList>
            <person name="Becker E.A."/>
            <person name="Seitzer P.M."/>
            <person name="Tritt A."/>
            <person name="Larsen D."/>
            <person name="Krusor M."/>
            <person name="Yao A.I."/>
            <person name="Wu D."/>
            <person name="Madern D."/>
            <person name="Eisen J.A."/>
            <person name="Darling A.E."/>
            <person name="Facciotti M.T."/>
        </authorList>
    </citation>
    <scope>NUCLEOTIDE SEQUENCE [LARGE SCALE GENOMIC DNA]</scope>
    <source>
        <strain evidence="1 2">DSM 1137</strain>
    </source>
</reference>
<sequence>MLRTVDSISTFEWDRRQEIVRQFFNDQHNRDGEREVVDSFIQELAAKADDGVVGEGSEIPYESLSPLGFERCESIQDKDSLVFVNLVDDVPDEGDGRDPCAVTEICCHRCDVRLYVSPDSMSV</sequence>
<comment type="caution">
    <text evidence="1">The sequence shown here is derived from an EMBL/GenBank/DDBJ whole genome shotgun (WGS) entry which is preliminary data.</text>
</comment>
<name>M0E1W6_9EURY</name>
<keyword evidence="2" id="KW-1185">Reference proteome</keyword>